<gene>
    <name evidence="9" type="ORF">ODALV1_LOCUS9897</name>
</gene>
<keyword evidence="6" id="KW-0675">Receptor</keyword>
<keyword evidence="4 8" id="KW-1133">Transmembrane helix</keyword>
<sequence>MDFKTAISHKSTAKLFEIKMKLELHHIILQWKRLNVKWNLDIAYHRKYYYWLALRREERCDNMRKLYSQPVQESISIDNCIKNIVFVKHNSTHPESQKFLNFLLIFSPIFHSNGQRPYYYHRFGYHYTGHRFAYFLEHEKRNKVDILAVFKPVPLLGWVTLLSVAVCLAVLLKAFRVHENPPLVVFRMALEQSAKLNRLTFIGCVLVGLWLFACILIRNVYTSTIYSILTAKTPPILPKTLEDAIENHTDFDVVYNRRAELQLIVHSKPLISSKLVDDDLNILWRRRGQLYTCNLRIYFRYNEFLDPLAESSDIICMAHASVTLEYITKIYKPGRTWGKLILIYNTGQNFDALISIFGNRRLFEGIQNDFNVTTEGYLSSFQTIFSAFVDDDLRDLEQSGVLQRLRFEYSSLKTLWMLKDEGKRLKHKSIRGINLFTVLHQSKSLTSALRRRHNSNMKSVKLESVLVAWGLYGWMLMVCFGIIFLEILHG</sequence>
<keyword evidence="5 8" id="KW-0472">Membrane</keyword>
<evidence type="ECO:0000256" key="8">
    <source>
        <dbReference type="SAM" id="Phobius"/>
    </source>
</evidence>
<dbReference type="Gene3D" id="1.10.287.70">
    <property type="match status" value="1"/>
</dbReference>
<protein>
    <submittedName>
        <fullName evidence="9">Uncharacterized protein</fullName>
    </submittedName>
</protein>
<evidence type="ECO:0000313" key="10">
    <source>
        <dbReference type="Proteomes" id="UP001642540"/>
    </source>
</evidence>
<dbReference type="Proteomes" id="UP001642540">
    <property type="component" value="Unassembled WGS sequence"/>
</dbReference>
<feature type="transmembrane region" description="Helical" evidence="8">
    <location>
        <begin position="155"/>
        <end position="175"/>
    </location>
</feature>
<dbReference type="PANTHER" id="PTHR42643">
    <property type="entry name" value="IONOTROPIC RECEPTOR 20A-RELATED"/>
    <property type="match status" value="1"/>
</dbReference>
<evidence type="ECO:0000256" key="6">
    <source>
        <dbReference type="ARBA" id="ARBA00023170"/>
    </source>
</evidence>
<keyword evidence="3 8" id="KW-0812">Transmembrane</keyword>
<keyword evidence="10" id="KW-1185">Reference proteome</keyword>
<keyword evidence="2" id="KW-1003">Cell membrane</keyword>
<dbReference type="InterPro" id="IPR052192">
    <property type="entry name" value="Insect_Ionotropic_Sensory_Rcpt"/>
</dbReference>
<comment type="subcellular location">
    <subcellularLocation>
        <location evidence="1">Cell membrane</location>
        <topology evidence="1">Multi-pass membrane protein</topology>
    </subcellularLocation>
</comment>
<evidence type="ECO:0000313" key="9">
    <source>
        <dbReference type="EMBL" id="CAL8098321.1"/>
    </source>
</evidence>
<reference evidence="9 10" key="1">
    <citation type="submission" date="2024-08" db="EMBL/GenBank/DDBJ databases">
        <authorList>
            <person name="Cucini C."/>
            <person name="Frati F."/>
        </authorList>
    </citation>
    <scope>NUCLEOTIDE SEQUENCE [LARGE SCALE GENOMIC DNA]</scope>
</reference>
<evidence type="ECO:0000256" key="3">
    <source>
        <dbReference type="ARBA" id="ARBA00022692"/>
    </source>
</evidence>
<evidence type="ECO:0000256" key="4">
    <source>
        <dbReference type="ARBA" id="ARBA00022989"/>
    </source>
</evidence>
<evidence type="ECO:0000256" key="2">
    <source>
        <dbReference type="ARBA" id="ARBA00022475"/>
    </source>
</evidence>
<name>A0ABP1QCV6_9HEXA</name>
<proteinExistence type="predicted"/>
<evidence type="ECO:0000256" key="1">
    <source>
        <dbReference type="ARBA" id="ARBA00004651"/>
    </source>
</evidence>
<dbReference type="EMBL" id="CAXLJM020000030">
    <property type="protein sequence ID" value="CAL8098321.1"/>
    <property type="molecule type" value="Genomic_DNA"/>
</dbReference>
<dbReference type="PANTHER" id="PTHR42643:SF24">
    <property type="entry name" value="IONOTROPIC RECEPTOR 60A"/>
    <property type="match status" value="1"/>
</dbReference>
<evidence type="ECO:0000256" key="5">
    <source>
        <dbReference type="ARBA" id="ARBA00023136"/>
    </source>
</evidence>
<keyword evidence="7" id="KW-0325">Glycoprotein</keyword>
<evidence type="ECO:0000256" key="7">
    <source>
        <dbReference type="ARBA" id="ARBA00023180"/>
    </source>
</evidence>
<feature type="transmembrane region" description="Helical" evidence="8">
    <location>
        <begin position="196"/>
        <end position="221"/>
    </location>
</feature>
<organism evidence="9 10">
    <name type="scientific">Orchesella dallaii</name>
    <dbReference type="NCBI Taxonomy" id="48710"/>
    <lineage>
        <taxon>Eukaryota</taxon>
        <taxon>Metazoa</taxon>
        <taxon>Ecdysozoa</taxon>
        <taxon>Arthropoda</taxon>
        <taxon>Hexapoda</taxon>
        <taxon>Collembola</taxon>
        <taxon>Entomobryomorpha</taxon>
        <taxon>Entomobryoidea</taxon>
        <taxon>Orchesellidae</taxon>
        <taxon>Orchesellinae</taxon>
        <taxon>Orchesella</taxon>
    </lineage>
</organism>
<feature type="transmembrane region" description="Helical" evidence="8">
    <location>
        <begin position="466"/>
        <end position="488"/>
    </location>
</feature>
<accession>A0ABP1QCV6</accession>
<comment type="caution">
    <text evidence="9">The sequence shown here is derived from an EMBL/GenBank/DDBJ whole genome shotgun (WGS) entry which is preliminary data.</text>
</comment>